<evidence type="ECO:0000256" key="2">
    <source>
        <dbReference type="SAM" id="MobiDB-lite"/>
    </source>
</evidence>
<dbReference type="Pfam" id="PF00156">
    <property type="entry name" value="Pribosyltran"/>
    <property type="match status" value="1"/>
</dbReference>
<comment type="caution">
    <text evidence="5">The sequence shown here is derived from an EMBL/GenBank/DDBJ whole genome shotgun (WGS) entry which is preliminary data.</text>
</comment>
<dbReference type="Gene3D" id="3.40.50.2020">
    <property type="match status" value="1"/>
</dbReference>
<feature type="compositionally biased region" description="Basic and acidic residues" evidence="2">
    <location>
        <begin position="21"/>
        <end position="39"/>
    </location>
</feature>
<evidence type="ECO:0000313" key="5">
    <source>
        <dbReference type="EMBL" id="PVH28375.1"/>
    </source>
</evidence>
<gene>
    <name evidence="5" type="ORF">DDE20_12410</name>
</gene>
<dbReference type="Pfam" id="PF18912">
    <property type="entry name" value="DZR_2"/>
    <property type="match status" value="1"/>
</dbReference>
<dbReference type="InterPro" id="IPR051910">
    <property type="entry name" value="ComF/GntX_DNA_util-trans"/>
</dbReference>
<dbReference type="EMBL" id="QDKM01000005">
    <property type="protein sequence ID" value="PVH28375.1"/>
    <property type="molecule type" value="Genomic_DNA"/>
</dbReference>
<dbReference type="InterPro" id="IPR000836">
    <property type="entry name" value="PRTase_dom"/>
</dbReference>
<comment type="similarity">
    <text evidence="1">Belongs to the ComF/GntX family.</text>
</comment>
<dbReference type="PANTHER" id="PTHR47505:SF1">
    <property type="entry name" value="DNA UTILIZATION PROTEIN YHGH"/>
    <property type="match status" value="1"/>
</dbReference>
<evidence type="ECO:0000259" key="4">
    <source>
        <dbReference type="Pfam" id="PF18912"/>
    </source>
</evidence>
<reference evidence="5 6" key="1">
    <citation type="submission" date="2018-04" db="EMBL/GenBank/DDBJ databases">
        <title>Pararhodobacter oceanense sp. nov., isolated from marine intertidal sediment.</title>
        <authorList>
            <person name="Wang X.-L."/>
            <person name="Du Z.-J."/>
        </authorList>
    </citation>
    <scope>NUCLEOTIDE SEQUENCE [LARGE SCALE GENOMIC DNA]</scope>
    <source>
        <strain evidence="5 6">AM505</strain>
    </source>
</reference>
<feature type="domain" description="Phosphoribosyltransferase" evidence="3">
    <location>
        <begin position="186"/>
        <end position="282"/>
    </location>
</feature>
<dbReference type="GO" id="GO:0016757">
    <property type="term" value="F:glycosyltransferase activity"/>
    <property type="evidence" value="ECO:0007669"/>
    <property type="project" value="UniProtKB-KW"/>
</dbReference>
<keyword evidence="5" id="KW-0808">Transferase</keyword>
<feature type="domain" description="Double zinc ribbon" evidence="4">
    <location>
        <begin position="52"/>
        <end position="112"/>
    </location>
</feature>
<sequence length="286" mass="31079">MRSVFGARSGEVKRSTCRSPVDTHPESHADTSPKPHADPLPETLPAIALRHLLNTLYPPHCLACSTPVRRAGLLCAACWTNTPFIDGLACDHCGTPLPGPLEDAPVHCDDCLRIARPWSHGRAALVYSDSARRLVLALKHGDRHDIAAPAARWLARRCAGLIRPDTLIAPVPLHPTRLFQRRFNQSALLARALAQEVARPACPDLLRRIRRTSSQDGRTREGRFENMQGAIAAHPRHAARITGRHILLVDDVMTSGATLAAAAEACFAAGADHVDVAVMARAKRQI</sequence>
<dbReference type="InterPro" id="IPR044005">
    <property type="entry name" value="DZR_2"/>
</dbReference>
<evidence type="ECO:0000313" key="6">
    <source>
        <dbReference type="Proteomes" id="UP000245911"/>
    </source>
</evidence>
<evidence type="ECO:0000259" key="3">
    <source>
        <dbReference type="Pfam" id="PF00156"/>
    </source>
</evidence>
<dbReference type="OrthoDB" id="9779910at2"/>
<dbReference type="CDD" id="cd06223">
    <property type="entry name" value="PRTases_typeI"/>
    <property type="match status" value="1"/>
</dbReference>
<dbReference type="PANTHER" id="PTHR47505">
    <property type="entry name" value="DNA UTILIZATION PROTEIN YHGH"/>
    <property type="match status" value="1"/>
</dbReference>
<organism evidence="5 6">
    <name type="scientific">Pararhodobacter oceanensis</name>
    <dbReference type="NCBI Taxonomy" id="2172121"/>
    <lineage>
        <taxon>Bacteria</taxon>
        <taxon>Pseudomonadati</taxon>
        <taxon>Pseudomonadota</taxon>
        <taxon>Alphaproteobacteria</taxon>
        <taxon>Rhodobacterales</taxon>
        <taxon>Paracoccaceae</taxon>
        <taxon>Pararhodobacter</taxon>
    </lineage>
</organism>
<protein>
    <submittedName>
        <fullName evidence="5">Amidophosphoribosyltransferase</fullName>
    </submittedName>
</protein>
<proteinExistence type="inferred from homology"/>
<dbReference type="Proteomes" id="UP000245911">
    <property type="component" value="Unassembled WGS sequence"/>
</dbReference>
<name>A0A2T8HSI3_9RHOB</name>
<keyword evidence="6" id="KW-1185">Reference proteome</keyword>
<accession>A0A2T8HSI3</accession>
<evidence type="ECO:0000256" key="1">
    <source>
        <dbReference type="ARBA" id="ARBA00008007"/>
    </source>
</evidence>
<dbReference type="InterPro" id="IPR029057">
    <property type="entry name" value="PRTase-like"/>
</dbReference>
<dbReference type="AlphaFoldDB" id="A0A2T8HSI3"/>
<keyword evidence="5" id="KW-0328">Glycosyltransferase</keyword>
<dbReference type="SUPFAM" id="SSF53271">
    <property type="entry name" value="PRTase-like"/>
    <property type="match status" value="1"/>
</dbReference>
<feature type="region of interest" description="Disordered" evidence="2">
    <location>
        <begin position="1"/>
        <end position="41"/>
    </location>
</feature>